<organism evidence="4 5">
    <name type="scientific">Aphanomyces invadans</name>
    <dbReference type="NCBI Taxonomy" id="157072"/>
    <lineage>
        <taxon>Eukaryota</taxon>
        <taxon>Sar</taxon>
        <taxon>Stramenopiles</taxon>
        <taxon>Oomycota</taxon>
        <taxon>Saprolegniomycetes</taxon>
        <taxon>Saprolegniales</taxon>
        <taxon>Verrucalvaceae</taxon>
        <taxon>Aphanomyces</taxon>
    </lineage>
</organism>
<dbReference type="EMBL" id="QUSY01002557">
    <property type="protein sequence ID" value="RHY20766.1"/>
    <property type="molecule type" value="Genomic_DNA"/>
</dbReference>
<feature type="compositionally biased region" description="Low complexity" evidence="2">
    <location>
        <begin position="94"/>
        <end position="107"/>
    </location>
</feature>
<sequence length="511" mass="57861">MSTYPGFLGFGNLNQPNGAANTSVPPTAVAAAAAAAAASTNPLNLFSMTVPPKSTDMSNGSSEDAAALHLLHQGPSSKKKPRTSSDVKSDLDGSYDNNSNDMSLSSNPLRKRRLERNRESARECRRRKRDHILGVEERCKALEKENMELRSQLKAGKEAMKQEEDEKYQICHELERMIKDGASEQDLAAKIDNFKEQYSDYGQARRSALSYHLHQLERLLMPTQVTKMCIWALKQDDAFWEDGEDETSLLSILTHDLGLTEEQRKNIQSHRGAIVKICDNLRLALKLLNELKRDVEAKNITLDTEMDQLQNILTPTQRAKFIVCFGFFSGLYQSLKVLHRQERHSKCHHVLKFWAVLGSIVLFGQYIEGFISWLPFYYWVKCIVVGGLLLPKAKLHVVAFESAVLPAVEWLDVYFESKTKPELLRLAGLYGQWLHEAVMQLALPSLSDAALDKLEKDLIKRLDDVRPLLHESRTKSEAVNVGHFIKWMGGVDNFGGDPWMRHRFFESAAFS</sequence>
<dbReference type="SUPFAM" id="SSF57959">
    <property type="entry name" value="Leucine zipper domain"/>
    <property type="match status" value="1"/>
</dbReference>
<feature type="region of interest" description="Disordered" evidence="2">
    <location>
        <begin position="71"/>
        <end position="122"/>
    </location>
</feature>
<feature type="coiled-coil region" evidence="1">
    <location>
        <begin position="132"/>
        <end position="166"/>
    </location>
</feature>
<evidence type="ECO:0000256" key="1">
    <source>
        <dbReference type="SAM" id="Coils"/>
    </source>
</evidence>
<gene>
    <name evidence="4" type="ORF">DYB32_009958</name>
</gene>
<dbReference type="InterPro" id="IPR004345">
    <property type="entry name" value="TB2_DP1_HVA22"/>
</dbReference>
<keyword evidence="5" id="KW-1185">Reference proteome</keyword>
<reference evidence="4 5" key="1">
    <citation type="submission" date="2018-08" db="EMBL/GenBank/DDBJ databases">
        <title>Aphanomyces genome sequencing and annotation.</title>
        <authorList>
            <person name="Minardi D."/>
            <person name="Oidtmann B."/>
            <person name="Van Der Giezen M."/>
            <person name="Studholme D.J."/>
        </authorList>
    </citation>
    <scope>NUCLEOTIDE SEQUENCE [LARGE SCALE GENOMIC DNA]</scope>
    <source>
        <strain evidence="4 5">NJM0002</strain>
    </source>
</reference>
<dbReference type="Pfam" id="PF00170">
    <property type="entry name" value="bZIP_1"/>
    <property type="match status" value="1"/>
</dbReference>
<dbReference type="PANTHER" id="PTHR12300">
    <property type="entry name" value="HVA22-LIKE PROTEINS"/>
    <property type="match status" value="1"/>
</dbReference>
<dbReference type="AlphaFoldDB" id="A0A418AH52"/>
<accession>A0A418AH52</accession>
<dbReference type="Gene3D" id="1.20.5.170">
    <property type="match status" value="1"/>
</dbReference>
<dbReference type="PROSITE" id="PS50217">
    <property type="entry name" value="BZIP"/>
    <property type="match status" value="1"/>
</dbReference>
<dbReference type="GO" id="GO:0003700">
    <property type="term" value="F:DNA-binding transcription factor activity"/>
    <property type="evidence" value="ECO:0007669"/>
    <property type="project" value="InterPro"/>
</dbReference>
<evidence type="ECO:0000259" key="3">
    <source>
        <dbReference type="PROSITE" id="PS50217"/>
    </source>
</evidence>
<comment type="caution">
    <text evidence="4">The sequence shown here is derived from an EMBL/GenBank/DDBJ whole genome shotgun (WGS) entry which is preliminary data.</text>
</comment>
<dbReference type="InterPro" id="IPR004827">
    <property type="entry name" value="bZIP"/>
</dbReference>
<dbReference type="Proteomes" id="UP000285060">
    <property type="component" value="Unassembled WGS sequence"/>
</dbReference>
<name>A0A418AH52_9STRA</name>
<evidence type="ECO:0000313" key="5">
    <source>
        <dbReference type="Proteomes" id="UP000285060"/>
    </source>
</evidence>
<keyword evidence="1" id="KW-0175">Coiled coil</keyword>
<evidence type="ECO:0000313" key="4">
    <source>
        <dbReference type="EMBL" id="RHY20766.1"/>
    </source>
</evidence>
<dbReference type="SMART" id="SM00338">
    <property type="entry name" value="BRLZ"/>
    <property type="match status" value="1"/>
</dbReference>
<feature type="domain" description="BZIP" evidence="3">
    <location>
        <begin position="107"/>
        <end position="154"/>
    </location>
</feature>
<dbReference type="PROSITE" id="PS00036">
    <property type="entry name" value="BZIP_BASIC"/>
    <property type="match status" value="1"/>
</dbReference>
<dbReference type="PRINTS" id="PR00041">
    <property type="entry name" value="LEUZIPPRCREB"/>
</dbReference>
<evidence type="ECO:0000256" key="2">
    <source>
        <dbReference type="SAM" id="MobiDB-lite"/>
    </source>
</evidence>
<proteinExistence type="predicted"/>
<feature type="coiled-coil region" evidence="1">
    <location>
        <begin position="278"/>
        <end position="312"/>
    </location>
</feature>
<dbReference type="VEuPathDB" id="FungiDB:H310_14291"/>
<protein>
    <recommendedName>
        <fullName evidence="3">BZIP domain-containing protein</fullName>
    </recommendedName>
</protein>
<dbReference type="Pfam" id="PF03134">
    <property type="entry name" value="TB2_DP1_HVA22"/>
    <property type="match status" value="1"/>
</dbReference>
<dbReference type="CDD" id="cd14690">
    <property type="entry name" value="bZIP_CREB1"/>
    <property type="match status" value="1"/>
</dbReference>
<dbReference type="InterPro" id="IPR046347">
    <property type="entry name" value="bZIP_sf"/>
</dbReference>
<feature type="non-terminal residue" evidence="4">
    <location>
        <position position="511"/>
    </location>
</feature>